<dbReference type="Gene3D" id="2.30.36.100">
    <property type="match status" value="1"/>
</dbReference>
<name>A0A2A2HA05_METBR</name>
<dbReference type="PIRSF" id="PIRSF016766">
    <property type="entry name" value="UCP016766_ATPgrasp"/>
    <property type="match status" value="1"/>
</dbReference>
<dbReference type="Pfam" id="PF18301">
    <property type="entry name" value="preATP-grasp_3"/>
    <property type="match status" value="1"/>
</dbReference>
<keyword evidence="1" id="KW-0547">Nucleotide-binding</keyword>
<dbReference type="InterPro" id="IPR003806">
    <property type="entry name" value="ATP-grasp_PylC-type"/>
</dbReference>
<gene>
    <name evidence="3" type="ORF">ASJ80_14755</name>
</gene>
<dbReference type="EMBL" id="LMVM01000001">
    <property type="protein sequence ID" value="PAV06093.1"/>
    <property type="molecule type" value="Genomic_DNA"/>
</dbReference>
<proteinExistence type="predicted"/>
<evidence type="ECO:0000256" key="1">
    <source>
        <dbReference type="PROSITE-ProRule" id="PRU00409"/>
    </source>
</evidence>
<evidence type="ECO:0000313" key="3">
    <source>
        <dbReference type="EMBL" id="PAV06093.1"/>
    </source>
</evidence>
<keyword evidence="1" id="KW-0067">ATP-binding</keyword>
<evidence type="ECO:0000313" key="4">
    <source>
        <dbReference type="Proteomes" id="UP000217784"/>
    </source>
</evidence>
<dbReference type="Gene3D" id="3.40.50.11770">
    <property type="match status" value="1"/>
</dbReference>
<feature type="domain" description="ATP-grasp" evidence="2">
    <location>
        <begin position="122"/>
        <end position="304"/>
    </location>
</feature>
<dbReference type="PANTHER" id="PTHR21621:SF0">
    <property type="entry name" value="BETA-CITRYLGLUTAMATE SYNTHASE B-RELATED"/>
    <property type="match status" value="1"/>
</dbReference>
<dbReference type="Gene3D" id="3.30.470.20">
    <property type="entry name" value="ATP-grasp fold, B domain"/>
    <property type="match status" value="1"/>
</dbReference>
<dbReference type="GO" id="GO:0005737">
    <property type="term" value="C:cytoplasm"/>
    <property type="evidence" value="ECO:0007669"/>
    <property type="project" value="TreeGrafter"/>
</dbReference>
<organism evidence="3 4">
    <name type="scientific">Methanobacterium bryantii</name>
    <dbReference type="NCBI Taxonomy" id="2161"/>
    <lineage>
        <taxon>Archaea</taxon>
        <taxon>Methanobacteriati</taxon>
        <taxon>Methanobacteriota</taxon>
        <taxon>Methanomada group</taxon>
        <taxon>Methanobacteria</taxon>
        <taxon>Methanobacteriales</taxon>
        <taxon>Methanobacteriaceae</taxon>
        <taxon>Methanobacterium</taxon>
    </lineage>
</organism>
<dbReference type="Pfam" id="PF02655">
    <property type="entry name" value="ATP-grasp_3"/>
    <property type="match status" value="1"/>
</dbReference>
<dbReference type="RefSeq" id="WP_069583540.1">
    <property type="nucleotide sequence ID" value="NZ_LMVM01000001.1"/>
</dbReference>
<evidence type="ECO:0000259" key="2">
    <source>
        <dbReference type="PROSITE" id="PS50975"/>
    </source>
</evidence>
<sequence length="333" mass="37164">MKILVLEYITAMGIDDPSLWSEGQAMLDGFLEDFKDMDVDYLISLDQSISRNNYCNPVKLEGELMEWLDQNISNYDSCLVIAPEEDFILYDIVNFIEKKGVGIIGSSSDAVMICSDKFRMYESLKENVPIIKTEKVFFKDMDSYEPFNHKRILKPADGVSCSGVHVVNSKGEMKKAASLIETNLPYFIIQNFIEGTSASVSLISNGSEAVPLSLNLQDIHFSDEGINYNGGKVPLTHELEEEAKKVAKRAVESIDGLNGYVGVDMILGEEVHLVEINSRITTPYVALRRLLNFNLGDAILDSIYGGKLPKKINLSGTISFCKKYDVLKLEKIA</sequence>
<dbReference type="AlphaFoldDB" id="A0A2A2HA05"/>
<dbReference type="InterPro" id="IPR011761">
    <property type="entry name" value="ATP-grasp"/>
</dbReference>
<dbReference type="GO" id="GO:0046872">
    <property type="term" value="F:metal ion binding"/>
    <property type="evidence" value="ECO:0007669"/>
    <property type="project" value="InterPro"/>
</dbReference>
<dbReference type="OrthoDB" id="133985at2157"/>
<dbReference type="Proteomes" id="UP000217784">
    <property type="component" value="Unassembled WGS sequence"/>
</dbReference>
<accession>A0A2A2HA05</accession>
<keyword evidence="4" id="KW-1185">Reference proteome</keyword>
<dbReference type="PROSITE" id="PS50975">
    <property type="entry name" value="ATP_GRASP"/>
    <property type="match status" value="1"/>
</dbReference>
<dbReference type="SUPFAM" id="SSF56059">
    <property type="entry name" value="Glutathione synthetase ATP-binding domain-like"/>
    <property type="match status" value="1"/>
</dbReference>
<protein>
    <recommendedName>
        <fullName evidence="2">ATP-grasp domain-containing protein</fullName>
    </recommendedName>
</protein>
<dbReference type="InterPro" id="IPR040803">
    <property type="entry name" value="MfnD_preATP-grasp"/>
</dbReference>
<dbReference type="InterPro" id="IPR024710">
    <property type="entry name" value="MfnD"/>
</dbReference>
<comment type="caution">
    <text evidence="3">The sequence shown here is derived from an EMBL/GenBank/DDBJ whole genome shotgun (WGS) entry which is preliminary data.</text>
</comment>
<dbReference type="PANTHER" id="PTHR21621">
    <property type="entry name" value="RIBOSOMAL PROTEIN S6 MODIFICATION PROTEIN"/>
    <property type="match status" value="1"/>
</dbReference>
<dbReference type="GO" id="GO:0005524">
    <property type="term" value="F:ATP binding"/>
    <property type="evidence" value="ECO:0007669"/>
    <property type="project" value="UniProtKB-UniRule"/>
</dbReference>
<dbReference type="GO" id="GO:0016879">
    <property type="term" value="F:ligase activity, forming carbon-nitrogen bonds"/>
    <property type="evidence" value="ECO:0007669"/>
    <property type="project" value="TreeGrafter"/>
</dbReference>
<reference evidence="3 4" key="1">
    <citation type="journal article" date="2017" name="BMC Genomics">
        <title>Genomic analysis of methanogenic archaea reveals a shift towards energy conservation.</title>
        <authorList>
            <person name="Gilmore S.P."/>
            <person name="Henske J.K."/>
            <person name="Sexton J.A."/>
            <person name="Solomon K.V."/>
            <person name="Seppala S."/>
            <person name="Yoo J.I."/>
            <person name="Huyett L.M."/>
            <person name="Pressman A."/>
            <person name="Cogan J.Z."/>
            <person name="Kivenson V."/>
            <person name="Peng X."/>
            <person name="Tan Y."/>
            <person name="Valentine D.L."/>
            <person name="O'Malley M.A."/>
        </authorList>
    </citation>
    <scope>NUCLEOTIDE SEQUENCE [LARGE SCALE GENOMIC DNA]</scope>
    <source>
        <strain evidence="3 4">M.o.H.</strain>
    </source>
</reference>